<evidence type="ECO:0000313" key="1">
    <source>
        <dbReference type="EMBL" id="MPN57234.1"/>
    </source>
</evidence>
<gene>
    <name evidence="1" type="ORF">SDC9_204928</name>
</gene>
<dbReference type="AlphaFoldDB" id="A0A645J9T0"/>
<accession>A0A645J9T0</accession>
<name>A0A645J9T0_9ZZZZ</name>
<comment type="caution">
    <text evidence="1">The sequence shown here is derived from an EMBL/GenBank/DDBJ whole genome shotgun (WGS) entry which is preliminary data.</text>
</comment>
<sequence>MKTIKIIGFLLAVLFFGSCEEMDENYKDYLTDVKVYSPRVTDLTVVSGLKEVTLYWKNPQGKIAVKNAIKLQDSTIVLDGLAETYKLENLEIKGYQVSVYTVDKFENYSVPATISIFPNGE</sequence>
<proteinExistence type="predicted"/>
<organism evidence="1">
    <name type="scientific">bioreactor metagenome</name>
    <dbReference type="NCBI Taxonomy" id="1076179"/>
    <lineage>
        <taxon>unclassified sequences</taxon>
        <taxon>metagenomes</taxon>
        <taxon>ecological metagenomes</taxon>
    </lineage>
</organism>
<reference evidence="1" key="1">
    <citation type="submission" date="2019-08" db="EMBL/GenBank/DDBJ databases">
        <authorList>
            <person name="Kucharzyk K."/>
            <person name="Murdoch R.W."/>
            <person name="Higgins S."/>
            <person name="Loffler F."/>
        </authorList>
    </citation>
    <scope>NUCLEOTIDE SEQUENCE</scope>
</reference>
<dbReference type="Pfam" id="PF16389">
    <property type="entry name" value="DUF4998"/>
    <property type="match status" value="1"/>
</dbReference>
<protein>
    <submittedName>
        <fullName evidence="1">Uncharacterized protein</fullName>
    </submittedName>
</protein>
<dbReference type="PROSITE" id="PS51257">
    <property type="entry name" value="PROKAR_LIPOPROTEIN"/>
    <property type="match status" value="1"/>
</dbReference>
<dbReference type="EMBL" id="VSSQ01128532">
    <property type="protein sequence ID" value="MPN57234.1"/>
    <property type="molecule type" value="Genomic_DNA"/>
</dbReference>